<reference evidence="1 2" key="1">
    <citation type="submission" date="2018-08" db="EMBL/GenBank/DDBJ databases">
        <title>Chitinophagaceae sp. K23C18032701, a novel bacterium isolated from forest soil.</title>
        <authorList>
            <person name="Wang C."/>
        </authorList>
    </citation>
    <scope>NUCLEOTIDE SEQUENCE [LARGE SCALE GENOMIC DNA]</scope>
    <source>
        <strain evidence="1 2">K23C18032701</strain>
    </source>
</reference>
<sequence length="404" mass="45416">MQQHYDYIIAGAGCAGLSLLQRMMQNPFFSKASILLVDQQNKNTNDRTWCFWEQEAGLFDSIVAHSWPAIAVHTGAFSKHCQLHPYRYKMIRGIDFYNYVLGNVRAQNNITHIQGTVTAMGNGQQYAWIEVEGISYTAGYIFSSILPGTSLQQQAKEAGAHYLLQHFKGWVVETDKPVFDAASATFMDFRVSQATGTAFVYVLPFSANKALVEYTQFSSSLLADADYNAALQQYFTAFLPGCGYHVVEEEKGVIPMTDFVPQPPGKRVVLIGTAGGDTKASSGYTFRFIQKHTAAIVQRLQQGKQPQVPHSFWYRRFRMYDATLLHILVKQQMQGSAIFGTLFQQNPVQVILRFLDNESSLRDEWQVMRSLPAFVFMRAALQQLLRLPGKKAGKKSLSEPALNS</sequence>
<evidence type="ECO:0000313" key="2">
    <source>
        <dbReference type="Proteomes" id="UP000261284"/>
    </source>
</evidence>
<dbReference type="EMBL" id="QTJU01000008">
    <property type="protein sequence ID" value="RFM26633.1"/>
    <property type="molecule type" value="Genomic_DNA"/>
</dbReference>
<comment type="caution">
    <text evidence="1">The sequence shown here is derived from an EMBL/GenBank/DDBJ whole genome shotgun (WGS) entry which is preliminary data.</text>
</comment>
<gene>
    <name evidence="1" type="ORF">DXN05_18860</name>
</gene>
<dbReference type="RefSeq" id="WP_116848837.1">
    <property type="nucleotide sequence ID" value="NZ_QTJU01000008.1"/>
</dbReference>
<dbReference type="InterPro" id="IPR036188">
    <property type="entry name" value="FAD/NAD-bd_sf"/>
</dbReference>
<dbReference type="SUPFAM" id="SSF51905">
    <property type="entry name" value="FAD/NAD(P)-binding domain"/>
    <property type="match status" value="1"/>
</dbReference>
<dbReference type="Proteomes" id="UP000261284">
    <property type="component" value="Unassembled WGS sequence"/>
</dbReference>
<name>A0A3E1NF79_9BACT</name>
<evidence type="ECO:0000313" key="1">
    <source>
        <dbReference type="EMBL" id="RFM26633.1"/>
    </source>
</evidence>
<dbReference type="Gene3D" id="3.50.50.60">
    <property type="entry name" value="FAD/NAD(P)-binding domain"/>
    <property type="match status" value="1"/>
</dbReference>
<keyword evidence="2" id="KW-1185">Reference proteome</keyword>
<organism evidence="1 2">
    <name type="scientific">Deminuibacter soli</name>
    <dbReference type="NCBI Taxonomy" id="2291815"/>
    <lineage>
        <taxon>Bacteria</taxon>
        <taxon>Pseudomonadati</taxon>
        <taxon>Bacteroidota</taxon>
        <taxon>Chitinophagia</taxon>
        <taxon>Chitinophagales</taxon>
        <taxon>Chitinophagaceae</taxon>
        <taxon>Deminuibacter</taxon>
    </lineage>
</organism>
<proteinExistence type="predicted"/>
<dbReference type="Pfam" id="PF05834">
    <property type="entry name" value="Lycopene_cycl"/>
    <property type="match status" value="1"/>
</dbReference>
<accession>A0A3E1NF79</accession>
<protein>
    <submittedName>
        <fullName evidence="1">Lycopene cyclase</fullName>
    </submittedName>
</protein>
<dbReference type="AlphaFoldDB" id="A0A3E1NF79"/>
<dbReference type="OrthoDB" id="24355at2"/>